<dbReference type="Proteomes" id="UP000199518">
    <property type="component" value="Unassembled WGS sequence"/>
</dbReference>
<reference evidence="3" key="1">
    <citation type="submission" date="2016-10" db="EMBL/GenBank/DDBJ databases">
        <authorList>
            <person name="Varghese N."/>
            <person name="Submissions S."/>
        </authorList>
    </citation>
    <scope>NUCLEOTIDE SEQUENCE [LARGE SCALE GENOMIC DNA]</scope>
    <source>
        <strain evidence="3">DSM 26348</strain>
    </source>
</reference>
<dbReference type="RefSeq" id="WP_092055724.1">
    <property type="nucleotide sequence ID" value="NZ_FOQD01000020.1"/>
</dbReference>
<name>A0A1I3RD83_9PLAN</name>
<keyword evidence="3" id="KW-1185">Reference proteome</keyword>
<proteinExistence type="predicted"/>
<dbReference type="AlphaFoldDB" id="A0A1I3RD83"/>
<keyword evidence="1" id="KW-0732">Signal</keyword>
<organism evidence="2 3">
    <name type="scientific">Planctomicrobium piriforme</name>
    <dbReference type="NCBI Taxonomy" id="1576369"/>
    <lineage>
        <taxon>Bacteria</taxon>
        <taxon>Pseudomonadati</taxon>
        <taxon>Planctomycetota</taxon>
        <taxon>Planctomycetia</taxon>
        <taxon>Planctomycetales</taxon>
        <taxon>Planctomycetaceae</taxon>
        <taxon>Planctomicrobium</taxon>
    </lineage>
</organism>
<accession>A0A1I3RD83</accession>
<evidence type="ECO:0000313" key="2">
    <source>
        <dbReference type="EMBL" id="SFJ43321.1"/>
    </source>
</evidence>
<dbReference type="STRING" id="1576369.SAMN05421753_12067"/>
<sequence length="170" mass="17910">MKNCHALLLTGMLLTSAIGCAPSPSAPAVTQTAPDAKYMATSEPAGAVGVGAARETAKDEEDVVLVGRIGGSTKPFVDGVAAFTIVDPKVPYCSKEEGCKTPWDYCCEQNQVKNNIAMVRFVDGGQKTVTTDARQLLGVKELNVIVVHGKAKRDADGNLTVLADQVFVKE</sequence>
<evidence type="ECO:0000313" key="3">
    <source>
        <dbReference type="Proteomes" id="UP000199518"/>
    </source>
</evidence>
<dbReference type="OrthoDB" id="278607at2"/>
<protein>
    <submittedName>
        <fullName evidence="2">Uncharacterized protein</fullName>
    </submittedName>
</protein>
<gene>
    <name evidence="2" type="ORF">SAMN05421753_12067</name>
</gene>
<feature type="signal peptide" evidence="1">
    <location>
        <begin position="1"/>
        <end position="21"/>
    </location>
</feature>
<feature type="chain" id="PRO_5011555454" evidence="1">
    <location>
        <begin position="22"/>
        <end position="170"/>
    </location>
</feature>
<evidence type="ECO:0000256" key="1">
    <source>
        <dbReference type="SAM" id="SignalP"/>
    </source>
</evidence>
<dbReference type="PROSITE" id="PS51257">
    <property type="entry name" value="PROKAR_LIPOPROTEIN"/>
    <property type="match status" value="1"/>
</dbReference>
<dbReference type="EMBL" id="FOQD01000020">
    <property type="protein sequence ID" value="SFJ43321.1"/>
    <property type="molecule type" value="Genomic_DNA"/>
</dbReference>